<evidence type="ECO:0000313" key="2">
    <source>
        <dbReference type="Proteomes" id="UP000011134"/>
    </source>
</evidence>
<proteinExistence type="predicted"/>
<keyword evidence="2" id="KW-1185">Reference proteome</keyword>
<dbReference type="PATRIC" id="fig|1056511.3.peg.516"/>
<name>L8JJ36_9GAMM</name>
<organism evidence="1 2">
    <name type="scientific">Photobacterium marinum</name>
    <dbReference type="NCBI Taxonomy" id="1056511"/>
    <lineage>
        <taxon>Bacteria</taxon>
        <taxon>Pseudomonadati</taxon>
        <taxon>Pseudomonadota</taxon>
        <taxon>Gammaproteobacteria</taxon>
        <taxon>Vibrionales</taxon>
        <taxon>Vibrionaceae</taxon>
        <taxon>Photobacterium</taxon>
    </lineage>
</organism>
<comment type="caution">
    <text evidence="1">The sequence shown here is derived from an EMBL/GenBank/DDBJ whole genome shotgun (WGS) entry which is preliminary data.</text>
</comment>
<dbReference type="AlphaFoldDB" id="L8JJ36"/>
<evidence type="ECO:0000313" key="1">
    <source>
        <dbReference type="EMBL" id="ELR67514.1"/>
    </source>
</evidence>
<dbReference type="EMBL" id="AMZO01000002">
    <property type="protein sequence ID" value="ELR67514.1"/>
    <property type="molecule type" value="Genomic_DNA"/>
</dbReference>
<dbReference type="Proteomes" id="UP000011134">
    <property type="component" value="Unassembled WGS sequence"/>
</dbReference>
<accession>L8JJ36</accession>
<gene>
    <name evidence="1" type="ORF">C942_01443</name>
</gene>
<reference evidence="1 2" key="1">
    <citation type="submission" date="2012-12" db="EMBL/GenBank/DDBJ databases">
        <title>Genome Assembly of Photobacterium sp. AK15.</title>
        <authorList>
            <person name="Khatri I."/>
            <person name="Vaidya B."/>
            <person name="Srinivas T.N.R."/>
            <person name="Subramanian S."/>
            <person name="Pinnaka A."/>
        </authorList>
    </citation>
    <scope>NUCLEOTIDE SEQUENCE [LARGE SCALE GENOMIC DNA]</scope>
    <source>
        <strain evidence="1 2">AK15</strain>
    </source>
</reference>
<sequence length="47" mass="5501">MKGGCHHVDNENRFMCISLFIKPLVLMLENIRQKTSRGLELFRLVLV</sequence>
<protein>
    <submittedName>
        <fullName evidence="1">Uncharacterized protein</fullName>
    </submittedName>
</protein>